<gene>
    <name evidence="3" type="ORF">P43SY_002751</name>
</gene>
<evidence type="ECO:0000256" key="1">
    <source>
        <dbReference type="SAM" id="MobiDB-lite"/>
    </source>
</evidence>
<dbReference type="AlphaFoldDB" id="A0AAD5LU23"/>
<feature type="domain" description="Spen paralogue and orthologue SPOC C-terminal" evidence="2">
    <location>
        <begin position="17"/>
        <end position="146"/>
    </location>
</feature>
<evidence type="ECO:0000259" key="2">
    <source>
        <dbReference type="Pfam" id="PF07744"/>
    </source>
</evidence>
<sequence>MEPTLPRSAAATNMQDTAVRFRMRRASGTAFQVDVVPRAALPLSLRRLRVRVEEMTLLGESEICISKRLRLAEVERMIACCRQHPPQCVIEAGSDASDDEHAAFRDMRDYLRQRERAGVGALSSGLLVLVIALAESETHMRCLIVNALTTVGEIGAQLPHATRLPLADQQSPVIKTEPRAEPCAPESVLSRRPPQGLSSQHAQSRTVEDFIVTELSPKSRAARFAALHQRLAEFNSFHHRVLLEWSTKPSDIDSVHELSSRQTQ</sequence>
<keyword evidence="4" id="KW-1185">Reference proteome</keyword>
<evidence type="ECO:0000313" key="4">
    <source>
        <dbReference type="Proteomes" id="UP001209570"/>
    </source>
</evidence>
<proteinExistence type="predicted"/>
<reference evidence="3" key="1">
    <citation type="submission" date="2021-12" db="EMBL/GenBank/DDBJ databases">
        <title>Prjna785345.</title>
        <authorList>
            <person name="Rujirawat T."/>
            <person name="Krajaejun T."/>
        </authorList>
    </citation>
    <scope>NUCLEOTIDE SEQUENCE</scope>
    <source>
        <strain evidence="3">Pi057C3</strain>
    </source>
</reference>
<dbReference type="Pfam" id="PF07744">
    <property type="entry name" value="SPOC"/>
    <property type="match status" value="1"/>
</dbReference>
<evidence type="ECO:0000313" key="3">
    <source>
        <dbReference type="EMBL" id="KAJ0410419.1"/>
    </source>
</evidence>
<feature type="region of interest" description="Disordered" evidence="1">
    <location>
        <begin position="175"/>
        <end position="203"/>
    </location>
</feature>
<accession>A0AAD5LU23</accession>
<comment type="caution">
    <text evidence="3">The sequence shown here is derived from an EMBL/GenBank/DDBJ whole genome shotgun (WGS) entry which is preliminary data.</text>
</comment>
<protein>
    <recommendedName>
        <fullName evidence="2">Spen paralogue and orthologue SPOC C-terminal domain-containing protein</fullName>
    </recommendedName>
</protein>
<dbReference type="EMBL" id="JAKCXM010000001">
    <property type="protein sequence ID" value="KAJ0410419.1"/>
    <property type="molecule type" value="Genomic_DNA"/>
</dbReference>
<name>A0AAD5LU23_PYTIN</name>
<organism evidence="3 4">
    <name type="scientific">Pythium insidiosum</name>
    <name type="common">Pythiosis disease agent</name>
    <dbReference type="NCBI Taxonomy" id="114742"/>
    <lineage>
        <taxon>Eukaryota</taxon>
        <taxon>Sar</taxon>
        <taxon>Stramenopiles</taxon>
        <taxon>Oomycota</taxon>
        <taxon>Peronosporomycetes</taxon>
        <taxon>Pythiales</taxon>
        <taxon>Pythiaceae</taxon>
        <taxon>Pythium</taxon>
    </lineage>
</organism>
<dbReference type="InterPro" id="IPR012921">
    <property type="entry name" value="SPOC_C"/>
</dbReference>
<dbReference type="Proteomes" id="UP001209570">
    <property type="component" value="Unassembled WGS sequence"/>
</dbReference>